<dbReference type="PROSITE" id="PS50006">
    <property type="entry name" value="FHA_DOMAIN"/>
    <property type="match status" value="1"/>
</dbReference>
<dbReference type="FunFam" id="3.40.50.300:FF:000326">
    <property type="entry name" value="P-loop containing nucleoside triphosphate hydrolase"/>
    <property type="match status" value="1"/>
</dbReference>
<dbReference type="Pfam" id="PF13086">
    <property type="entry name" value="AAA_11"/>
    <property type="match status" value="1"/>
</dbReference>
<dbReference type="STRING" id="7260.B4MXE4"/>
<feature type="region of interest" description="Disordered" evidence="6">
    <location>
        <begin position="1002"/>
        <end position="1023"/>
    </location>
</feature>
<dbReference type="Gene3D" id="2.60.200.20">
    <property type="match status" value="1"/>
</dbReference>
<accession>B4MXE4</accession>
<keyword evidence="4" id="KW-0067">ATP-binding</keyword>
<dbReference type="CDD" id="cd18808">
    <property type="entry name" value="SF1_C_Upf1"/>
    <property type="match status" value="1"/>
</dbReference>
<feature type="compositionally biased region" description="Basic and acidic residues" evidence="6">
    <location>
        <begin position="648"/>
        <end position="668"/>
    </location>
</feature>
<dbReference type="GO" id="GO:0004386">
    <property type="term" value="F:helicase activity"/>
    <property type="evidence" value="ECO:0007669"/>
    <property type="project" value="UniProtKB-KW"/>
</dbReference>
<feature type="compositionally biased region" description="Basic and acidic residues" evidence="6">
    <location>
        <begin position="895"/>
        <end position="920"/>
    </location>
</feature>
<feature type="compositionally biased region" description="Basic and acidic residues" evidence="6">
    <location>
        <begin position="741"/>
        <end position="762"/>
    </location>
</feature>
<dbReference type="InParanoid" id="B4MXE4"/>
<dbReference type="InterPro" id="IPR027417">
    <property type="entry name" value="P-loop_NTPase"/>
</dbReference>
<dbReference type="PANTHER" id="PTHR10887:SF495">
    <property type="entry name" value="HELICASE SENATAXIN ISOFORM X1-RELATED"/>
    <property type="match status" value="1"/>
</dbReference>
<dbReference type="SUPFAM" id="SSF49879">
    <property type="entry name" value="SMAD/FHA domain"/>
    <property type="match status" value="1"/>
</dbReference>
<dbReference type="GO" id="GO:0006369">
    <property type="term" value="P:termination of RNA polymerase II transcription"/>
    <property type="evidence" value="ECO:0007669"/>
    <property type="project" value="TreeGrafter"/>
</dbReference>
<sequence>MVLNGHDANGHELVGGDDWYLEHVTTRNRVLLSSGENIIGRHSSCNIVLNELYDYLSRQHMKIIVSSTGVKLRSMNAMNGAFHNGVRLEAEEKSAVEGDVISLSIQDPEYPVPSRHGVFKLKKTVILGEEIVITSDEDDDTEPLPPEGPEVRGNRDIEFNLAKQLPYYIKQETQEEVEENVPTSSRLHLPKLSDVKEEGVSHVSNNIEDIFGKPDEQILDTLLQLNPYVYNKLSTTSSSAVTNNKLMHDGDRIELREEMPPPAIPPPPALSNPPPTFPPSPPEDDYDENMAMSQVVLQGMKEEMALDDDFELASNVFPEWDDDEIIVIEDDDIESYNKVADWSSKLLTQNNADIDAEMELSQVYPLDNEDEADDTDDNDNIEFFRPNHRMRIDSSSSDDAESVDHRVDKEDDTTKKYTVPKTRRCAVRLKSIDHHCSFSNEQDAILFTRRQKKLSMEEEITACLNREIALTEEQLLFRRRQKTTEDSNDKLETEDEIEDMIADICAEAAAVKKLKPIIKSDKSPPSSGKDSVGLKHKLAKKPSEETKRRKSMSSREVTKKQPQSSSGDIPKRQRSKSVLIQNEDIALEQLETTVDKITELPPLSSKTTGNQAKIRPSSKEKSPVKEKELKEIENDSKTTSHQSTIRPGSKEKSPVKAKELSKIEKDSKTTGNQAKIRPSSKEKSPVKEKELNKIENDSKTTSHQSTIRPSSKEKSPVKEKELSKIEKDSKTTSNQAKIRPSSKEKSPVKENKLNKIQKDSKTADNQSTIRPRSKEKSPVKEKEFNEYQKDSKTTSHQSKIRSRSKEKSPSEEELNEVQKKTTKAGSPSSSSSSLSGPRSLVVIEAPCMPTGRGKLRGVSARRGTSTKDKVLERQRSVDCQAQMKSKWYQKRKDKRKDDEKLRETRKEVLKKLADDKKLEEATTSTAQKRKFNNTKVPKLNHTNRGAFLTETSASTEATPPAKKPKLSAKAPSSPCPRRDSNETFSQQLQAANDAYVPTASTSAAAAASSTSTVARRPPERRDAAIARNQKTCNRVTFASMEREFELRKQLDKEARSERHVRFNLVPQIMYIESLETTNSKIHKDALKQYSSVYEDRRKWSLDLYNKRKRSNDYMGLILKWCNEWLKVRSADVVAESDVLVPIPNEFKTYRQYKETFVPLMKLELLTTIERDYKQSTVNFEVYLKSFTNENDSFMLFTRTNHKMQWHNLCTLSNENKLQEVFACLIGVKRLSENSTELVFRILKGNIHMKQLSEIKTLTARAVVDNLRVELGAIEAISQLGCSPLFHRILTPSEHVQRVTKPMSAYKGYLYGVSEHQRDIVMQTSQRVIDDGNASITLIQGPPGTGKSMVLSNLCLQCLYGDTANKRDRKILICAHSNTAVDNIASYLLNIRQKMSREKFDILRFGWYEKMSKDTRILSIEHHLEQARRNKLQRLNVEQLEQLKYQLNELQTEIKGIRQQTNLSARLRQQLEQKEKQCLHIQDQLNPRLTQREEFDISLTCVRRSNIVCTTLSSCVKLSRFINYFDICIIDEATQCTEPWTLLPLRFAVNHLVLVGDTQQLPATVISQKAQDFGLANSMFDRVQRCLNDQLDKPGSSHLVHTKIFKLSMQYRMHPEICRWPNRYFYEDQLVDSPCALRRTQSPLIPYCVINLSFTQDTNCINSRSVSNNDEARFVANLLIEMDKHMSTKKYGYGLISPYSSQCYALSELIPAEMKIIPTTVDSYQGTEKDIIVISNARTRGCGFLTNYQRLNVALTRAKRCLIICGNFDDLQSVDMWRALLNDARDRGVYFDLEREHTEDLRTSLMPKLLIKPIDLTSSAT</sequence>
<dbReference type="HOGENOM" id="CLU_003650_0_0_1"/>
<dbReference type="InterPro" id="IPR000253">
    <property type="entry name" value="FHA_dom"/>
</dbReference>
<feature type="compositionally biased region" description="Basic and acidic residues" evidence="6">
    <location>
        <begin position="865"/>
        <end position="876"/>
    </location>
</feature>
<evidence type="ECO:0000313" key="9">
    <source>
        <dbReference type="Proteomes" id="UP000007798"/>
    </source>
</evidence>
<dbReference type="SUPFAM" id="SSF52540">
    <property type="entry name" value="P-loop containing nucleoside triphosphate hydrolases"/>
    <property type="match status" value="1"/>
</dbReference>
<keyword evidence="1" id="KW-0547">Nucleotide-binding</keyword>
<evidence type="ECO:0000256" key="3">
    <source>
        <dbReference type="ARBA" id="ARBA00022806"/>
    </source>
</evidence>
<dbReference type="GO" id="GO:0001147">
    <property type="term" value="F:transcription termination site sequence-specific DNA binding"/>
    <property type="evidence" value="ECO:0007669"/>
    <property type="project" value="TreeGrafter"/>
</dbReference>
<dbReference type="SMR" id="B4MXE4"/>
<dbReference type="OrthoDB" id="2285229at2759"/>
<dbReference type="CDD" id="cd00060">
    <property type="entry name" value="FHA"/>
    <property type="match status" value="1"/>
</dbReference>
<feature type="compositionally biased region" description="Basic and acidic residues" evidence="6">
    <location>
        <begin position="679"/>
        <end position="700"/>
    </location>
</feature>
<dbReference type="InterPro" id="IPR047187">
    <property type="entry name" value="SF1_C_Upf1"/>
</dbReference>
<dbReference type="InterPro" id="IPR008984">
    <property type="entry name" value="SMAD_FHA_dom_sf"/>
</dbReference>
<dbReference type="EMBL" id="CH963876">
    <property type="protein sequence ID" value="EDW76713.2"/>
    <property type="molecule type" value="Genomic_DNA"/>
</dbReference>
<dbReference type="GO" id="GO:0005524">
    <property type="term" value="F:ATP binding"/>
    <property type="evidence" value="ECO:0007669"/>
    <property type="project" value="UniProtKB-KW"/>
</dbReference>
<dbReference type="GO" id="GO:0005694">
    <property type="term" value="C:chromosome"/>
    <property type="evidence" value="ECO:0007669"/>
    <property type="project" value="UniProtKB-ARBA"/>
</dbReference>
<dbReference type="Proteomes" id="UP000007798">
    <property type="component" value="Unassembled WGS sequence"/>
</dbReference>
<dbReference type="eggNOG" id="KOG1801">
    <property type="taxonomic scope" value="Eukaryota"/>
</dbReference>
<keyword evidence="9" id="KW-1185">Reference proteome</keyword>
<evidence type="ECO:0000313" key="8">
    <source>
        <dbReference type="EMBL" id="EDW76713.2"/>
    </source>
</evidence>
<feature type="compositionally biased region" description="Basic and acidic residues" evidence="6">
    <location>
        <begin position="710"/>
        <end position="730"/>
    </location>
</feature>
<gene>
    <name evidence="8" type="primary">Dwil\GK19858</name>
    <name evidence="8" type="ORF">Dwil_GK19858</name>
</gene>
<keyword evidence="2" id="KW-0378">Hydrolase</keyword>
<dbReference type="GO" id="GO:0016604">
    <property type="term" value="C:nuclear body"/>
    <property type="evidence" value="ECO:0007669"/>
    <property type="project" value="TreeGrafter"/>
</dbReference>
<dbReference type="InterPro" id="IPR041677">
    <property type="entry name" value="DNA2/NAM7_AAA_11"/>
</dbReference>
<dbReference type="InterPro" id="IPR045055">
    <property type="entry name" value="DNA2/NAM7-like"/>
</dbReference>
<name>B4MXE4_DROWI</name>
<feature type="region of interest" description="Disordered" evidence="6">
    <location>
        <begin position="388"/>
        <end position="407"/>
    </location>
</feature>
<feature type="compositionally biased region" description="Basic and acidic residues" evidence="6">
    <location>
        <begin position="772"/>
        <end position="793"/>
    </location>
</feature>
<dbReference type="InterPro" id="IPR041679">
    <property type="entry name" value="DNA2/NAM7-like_C"/>
</dbReference>
<dbReference type="PANTHER" id="PTHR10887">
    <property type="entry name" value="DNA2/NAM7 HELICASE FAMILY"/>
    <property type="match status" value="1"/>
</dbReference>
<evidence type="ECO:0000256" key="2">
    <source>
        <dbReference type="ARBA" id="ARBA00022801"/>
    </source>
</evidence>
<evidence type="ECO:0000256" key="4">
    <source>
        <dbReference type="ARBA" id="ARBA00022840"/>
    </source>
</evidence>
<feature type="domain" description="FHA" evidence="7">
    <location>
        <begin position="37"/>
        <end position="88"/>
    </location>
</feature>
<dbReference type="FunCoup" id="B4MXE4">
    <property type="interactions" value="200"/>
</dbReference>
<evidence type="ECO:0000256" key="1">
    <source>
        <dbReference type="ARBA" id="ARBA00022741"/>
    </source>
</evidence>
<feature type="compositionally biased region" description="Low complexity" evidence="6">
    <location>
        <begin position="825"/>
        <end position="840"/>
    </location>
</feature>
<feature type="compositionally biased region" description="Low complexity" evidence="6">
    <location>
        <begin position="1002"/>
        <end position="1012"/>
    </location>
</feature>
<evidence type="ECO:0000256" key="5">
    <source>
        <dbReference type="SAM" id="Coils"/>
    </source>
</evidence>
<feature type="coiled-coil region" evidence="5">
    <location>
        <begin position="1439"/>
        <end position="1483"/>
    </location>
</feature>
<dbReference type="Gene3D" id="3.40.50.300">
    <property type="entry name" value="P-loop containing nucleotide triphosphate hydrolases"/>
    <property type="match status" value="2"/>
</dbReference>
<feature type="compositionally biased region" description="Basic and acidic residues" evidence="6">
    <location>
        <begin position="617"/>
        <end position="638"/>
    </location>
</feature>
<dbReference type="GO" id="GO:0016787">
    <property type="term" value="F:hydrolase activity"/>
    <property type="evidence" value="ECO:0007669"/>
    <property type="project" value="UniProtKB-KW"/>
</dbReference>
<keyword evidence="3" id="KW-0347">Helicase</keyword>
<feature type="compositionally biased region" description="Pro residues" evidence="6">
    <location>
        <begin position="260"/>
        <end position="281"/>
    </location>
</feature>
<proteinExistence type="predicted"/>
<dbReference type="Pfam" id="PF13087">
    <property type="entry name" value="AAA_12"/>
    <property type="match status" value="1"/>
</dbReference>
<protein>
    <recommendedName>
        <fullName evidence="7">FHA domain-containing protein</fullName>
    </recommendedName>
</protein>
<reference evidence="8 9" key="1">
    <citation type="journal article" date="2007" name="Nature">
        <title>Evolution of genes and genomes on the Drosophila phylogeny.</title>
        <authorList>
            <consortium name="Drosophila 12 Genomes Consortium"/>
            <person name="Clark A.G."/>
            <person name="Eisen M.B."/>
            <person name="Smith D.R."/>
            <person name="Bergman C.M."/>
            <person name="Oliver B."/>
            <person name="Markow T.A."/>
            <person name="Kaufman T.C."/>
            <person name="Kellis M."/>
            <person name="Gelbart W."/>
            <person name="Iyer V.N."/>
            <person name="Pollard D.A."/>
            <person name="Sackton T.B."/>
            <person name="Larracuente A.M."/>
            <person name="Singh N.D."/>
            <person name="Abad J.P."/>
            <person name="Abt D.N."/>
            <person name="Adryan B."/>
            <person name="Aguade M."/>
            <person name="Akashi H."/>
            <person name="Anderson W.W."/>
            <person name="Aquadro C.F."/>
            <person name="Ardell D.H."/>
            <person name="Arguello R."/>
            <person name="Artieri C.G."/>
            <person name="Barbash D.A."/>
            <person name="Barker D."/>
            <person name="Barsanti P."/>
            <person name="Batterham P."/>
            <person name="Batzoglou S."/>
            <person name="Begun D."/>
            <person name="Bhutkar A."/>
            <person name="Blanco E."/>
            <person name="Bosak S.A."/>
            <person name="Bradley R.K."/>
            <person name="Brand A.D."/>
            <person name="Brent M.R."/>
            <person name="Brooks A.N."/>
            <person name="Brown R.H."/>
            <person name="Butlin R.K."/>
            <person name="Caggese C."/>
            <person name="Calvi B.R."/>
            <person name="Bernardo de Carvalho A."/>
            <person name="Caspi A."/>
            <person name="Castrezana S."/>
            <person name="Celniker S.E."/>
            <person name="Chang J.L."/>
            <person name="Chapple C."/>
            <person name="Chatterji S."/>
            <person name="Chinwalla A."/>
            <person name="Civetta A."/>
            <person name="Clifton S.W."/>
            <person name="Comeron J.M."/>
            <person name="Costello J.C."/>
            <person name="Coyne J.A."/>
            <person name="Daub J."/>
            <person name="David R.G."/>
            <person name="Delcher A.L."/>
            <person name="Delehaunty K."/>
            <person name="Do C.B."/>
            <person name="Ebling H."/>
            <person name="Edwards K."/>
            <person name="Eickbush T."/>
            <person name="Evans J.D."/>
            <person name="Filipski A."/>
            <person name="Findeiss S."/>
            <person name="Freyhult E."/>
            <person name="Fulton L."/>
            <person name="Fulton R."/>
            <person name="Garcia A.C."/>
            <person name="Gardiner A."/>
            <person name="Garfield D.A."/>
            <person name="Garvin B.E."/>
            <person name="Gibson G."/>
            <person name="Gilbert D."/>
            <person name="Gnerre S."/>
            <person name="Godfrey J."/>
            <person name="Good R."/>
            <person name="Gotea V."/>
            <person name="Gravely B."/>
            <person name="Greenberg A.J."/>
            <person name="Griffiths-Jones S."/>
            <person name="Gross S."/>
            <person name="Guigo R."/>
            <person name="Gustafson E.A."/>
            <person name="Haerty W."/>
            <person name="Hahn M.W."/>
            <person name="Halligan D.L."/>
            <person name="Halpern A.L."/>
            <person name="Halter G.M."/>
            <person name="Han M.V."/>
            <person name="Heger A."/>
            <person name="Hillier L."/>
            <person name="Hinrichs A.S."/>
            <person name="Holmes I."/>
            <person name="Hoskins R.A."/>
            <person name="Hubisz M.J."/>
            <person name="Hultmark D."/>
            <person name="Huntley M.A."/>
            <person name="Jaffe D.B."/>
            <person name="Jagadeeshan S."/>
            <person name="Jeck W.R."/>
            <person name="Johnson J."/>
            <person name="Jones C.D."/>
            <person name="Jordan W.C."/>
            <person name="Karpen G.H."/>
            <person name="Kataoka E."/>
            <person name="Keightley P.D."/>
            <person name="Kheradpour P."/>
            <person name="Kirkness E.F."/>
            <person name="Koerich L.B."/>
            <person name="Kristiansen K."/>
            <person name="Kudrna D."/>
            <person name="Kulathinal R.J."/>
            <person name="Kumar S."/>
            <person name="Kwok R."/>
            <person name="Lander E."/>
            <person name="Langley C.H."/>
            <person name="Lapoint R."/>
            <person name="Lazzaro B.P."/>
            <person name="Lee S.J."/>
            <person name="Levesque L."/>
            <person name="Li R."/>
            <person name="Lin C.F."/>
            <person name="Lin M.F."/>
            <person name="Lindblad-Toh K."/>
            <person name="Llopart A."/>
            <person name="Long M."/>
            <person name="Low L."/>
            <person name="Lozovsky E."/>
            <person name="Lu J."/>
            <person name="Luo M."/>
            <person name="Machado C.A."/>
            <person name="Makalowski W."/>
            <person name="Marzo M."/>
            <person name="Matsuda M."/>
            <person name="Matzkin L."/>
            <person name="McAllister B."/>
            <person name="McBride C.S."/>
            <person name="McKernan B."/>
            <person name="McKernan K."/>
            <person name="Mendez-Lago M."/>
            <person name="Minx P."/>
            <person name="Mollenhauer M.U."/>
            <person name="Montooth K."/>
            <person name="Mount S.M."/>
            <person name="Mu X."/>
            <person name="Myers E."/>
            <person name="Negre B."/>
            <person name="Newfeld S."/>
            <person name="Nielsen R."/>
            <person name="Noor M.A."/>
            <person name="O'Grady P."/>
            <person name="Pachter L."/>
            <person name="Papaceit M."/>
            <person name="Parisi M.J."/>
            <person name="Parisi M."/>
            <person name="Parts L."/>
            <person name="Pedersen J.S."/>
            <person name="Pesole G."/>
            <person name="Phillippy A.M."/>
            <person name="Ponting C.P."/>
            <person name="Pop M."/>
            <person name="Porcelli D."/>
            <person name="Powell J.R."/>
            <person name="Prohaska S."/>
            <person name="Pruitt K."/>
            <person name="Puig M."/>
            <person name="Quesneville H."/>
            <person name="Ram K.R."/>
            <person name="Rand D."/>
            <person name="Rasmussen M.D."/>
            <person name="Reed L.K."/>
            <person name="Reenan R."/>
            <person name="Reily A."/>
            <person name="Remington K.A."/>
            <person name="Rieger T.T."/>
            <person name="Ritchie M.G."/>
            <person name="Robin C."/>
            <person name="Rogers Y.H."/>
            <person name="Rohde C."/>
            <person name="Rozas J."/>
            <person name="Rubenfield M.J."/>
            <person name="Ruiz A."/>
            <person name="Russo S."/>
            <person name="Salzberg S.L."/>
            <person name="Sanchez-Gracia A."/>
            <person name="Saranga D.J."/>
            <person name="Sato H."/>
            <person name="Schaeffer S.W."/>
            <person name="Schatz M.C."/>
            <person name="Schlenke T."/>
            <person name="Schwartz R."/>
            <person name="Segarra C."/>
            <person name="Singh R.S."/>
            <person name="Sirot L."/>
            <person name="Sirota M."/>
            <person name="Sisneros N.B."/>
            <person name="Smith C.D."/>
            <person name="Smith T.F."/>
            <person name="Spieth J."/>
            <person name="Stage D.E."/>
            <person name="Stark A."/>
            <person name="Stephan W."/>
            <person name="Strausberg R.L."/>
            <person name="Strempel S."/>
            <person name="Sturgill D."/>
            <person name="Sutton G."/>
            <person name="Sutton G.G."/>
            <person name="Tao W."/>
            <person name="Teichmann S."/>
            <person name="Tobari Y.N."/>
            <person name="Tomimura Y."/>
            <person name="Tsolas J.M."/>
            <person name="Valente V.L."/>
            <person name="Venter E."/>
            <person name="Venter J.C."/>
            <person name="Vicario S."/>
            <person name="Vieira F.G."/>
            <person name="Vilella A.J."/>
            <person name="Villasante A."/>
            <person name="Walenz B."/>
            <person name="Wang J."/>
            <person name="Wasserman M."/>
            <person name="Watts T."/>
            <person name="Wilson D."/>
            <person name="Wilson R.K."/>
            <person name="Wing R.A."/>
            <person name="Wolfner M.F."/>
            <person name="Wong A."/>
            <person name="Wong G.K."/>
            <person name="Wu C.I."/>
            <person name="Wu G."/>
            <person name="Yamamoto D."/>
            <person name="Yang H.P."/>
            <person name="Yang S.P."/>
            <person name="Yorke J.A."/>
            <person name="Yoshida K."/>
            <person name="Zdobnov E."/>
            <person name="Zhang P."/>
            <person name="Zhang Y."/>
            <person name="Zimin A.V."/>
            <person name="Baldwin J."/>
            <person name="Abdouelleil A."/>
            <person name="Abdulkadir J."/>
            <person name="Abebe A."/>
            <person name="Abera B."/>
            <person name="Abreu J."/>
            <person name="Acer S.C."/>
            <person name="Aftuck L."/>
            <person name="Alexander A."/>
            <person name="An P."/>
            <person name="Anderson E."/>
            <person name="Anderson S."/>
            <person name="Arachi H."/>
            <person name="Azer M."/>
            <person name="Bachantsang P."/>
            <person name="Barry A."/>
            <person name="Bayul T."/>
            <person name="Berlin A."/>
            <person name="Bessette D."/>
            <person name="Bloom T."/>
            <person name="Blye J."/>
            <person name="Boguslavskiy L."/>
            <person name="Bonnet C."/>
            <person name="Boukhgalter B."/>
            <person name="Bourzgui I."/>
            <person name="Brown A."/>
            <person name="Cahill P."/>
            <person name="Channer S."/>
            <person name="Cheshatsang Y."/>
            <person name="Chuda L."/>
            <person name="Citroen M."/>
            <person name="Collymore A."/>
            <person name="Cooke P."/>
            <person name="Costello M."/>
            <person name="D'Aco K."/>
            <person name="Daza R."/>
            <person name="De Haan G."/>
            <person name="DeGray S."/>
            <person name="DeMaso C."/>
            <person name="Dhargay N."/>
            <person name="Dooley K."/>
            <person name="Dooley E."/>
            <person name="Doricent M."/>
            <person name="Dorje P."/>
            <person name="Dorjee K."/>
            <person name="Dupes A."/>
            <person name="Elong R."/>
            <person name="Falk J."/>
            <person name="Farina A."/>
            <person name="Faro S."/>
            <person name="Ferguson D."/>
            <person name="Fisher S."/>
            <person name="Foley C.D."/>
            <person name="Franke A."/>
            <person name="Friedrich D."/>
            <person name="Gadbois L."/>
            <person name="Gearin G."/>
            <person name="Gearin C.R."/>
            <person name="Giannoukos G."/>
            <person name="Goode T."/>
            <person name="Graham J."/>
            <person name="Grandbois E."/>
            <person name="Grewal S."/>
            <person name="Gyaltsen K."/>
            <person name="Hafez N."/>
            <person name="Hagos B."/>
            <person name="Hall J."/>
            <person name="Henson C."/>
            <person name="Hollinger A."/>
            <person name="Honan T."/>
            <person name="Huard M.D."/>
            <person name="Hughes L."/>
            <person name="Hurhula B."/>
            <person name="Husby M.E."/>
            <person name="Kamat A."/>
            <person name="Kanga B."/>
            <person name="Kashin S."/>
            <person name="Khazanovich D."/>
            <person name="Kisner P."/>
            <person name="Lance K."/>
            <person name="Lara M."/>
            <person name="Lee W."/>
            <person name="Lennon N."/>
            <person name="Letendre F."/>
            <person name="LeVine R."/>
            <person name="Lipovsky A."/>
            <person name="Liu X."/>
            <person name="Liu J."/>
            <person name="Liu S."/>
            <person name="Lokyitsang T."/>
            <person name="Lokyitsang Y."/>
            <person name="Lubonja R."/>
            <person name="Lui A."/>
            <person name="MacDonald P."/>
            <person name="Magnisalis V."/>
            <person name="Maru K."/>
            <person name="Matthews C."/>
            <person name="McCusker W."/>
            <person name="McDonough S."/>
            <person name="Mehta T."/>
            <person name="Meldrim J."/>
            <person name="Meneus L."/>
            <person name="Mihai O."/>
            <person name="Mihalev A."/>
            <person name="Mihova T."/>
            <person name="Mittelman R."/>
            <person name="Mlenga V."/>
            <person name="Montmayeur A."/>
            <person name="Mulrain L."/>
            <person name="Navidi A."/>
            <person name="Naylor J."/>
            <person name="Negash T."/>
            <person name="Nguyen T."/>
            <person name="Nguyen N."/>
            <person name="Nicol R."/>
            <person name="Norbu C."/>
            <person name="Norbu N."/>
            <person name="Novod N."/>
            <person name="O'Neill B."/>
            <person name="Osman S."/>
            <person name="Markiewicz E."/>
            <person name="Oyono O.L."/>
            <person name="Patti C."/>
            <person name="Phunkhang P."/>
            <person name="Pierre F."/>
            <person name="Priest M."/>
            <person name="Raghuraman S."/>
            <person name="Rege F."/>
            <person name="Reyes R."/>
            <person name="Rise C."/>
            <person name="Rogov P."/>
            <person name="Ross K."/>
            <person name="Ryan E."/>
            <person name="Settipalli S."/>
            <person name="Shea T."/>
            <person name="Sherpa N."/>
            <person name="Shi L."/>
            <person name="Shih D."/>
            <person name="Sparrow T."/>
            <person name="Spaulding J."/>
            <person name="Stalker J."/>
            <person name="Stange-Thomann N."/>
            <person name="Stavropoulos S."/>
            <person name="Stone C."/>
            <person name="Strader C."/>
            <person name="Tesfaye S."/>
            <person name="Thomson T."/>
            <person name="Thoulutsang Y."/>
            <person name="Thoulutsang D."/>
            <person name="Topham K."/>
            <person name="Topping I."/>
            <person name="Tsamla T."/>
            <person name="Vassiliev H."/>
            <person name="Vo A."/>
            <person name="Wangchuk T."/>
            <person name="Wangdi T."/>
            <person name="Weiand M."/>
            <person name="Wilkinson J."/>
            <person name="Wilson A."/>
            <person name="Yadav S."/>
            <person name="Young G."/>
            <person name="Yu Q."/>
            <person name="Zembek L."/>
            <person name="Zhong D."/>
            <person name="Zimmer A."/>
            <person name="Zwirko Z."/>
            <person name="Jaffe D.B."/>
            <person name="Alvarez P."/>
            <person name="Brockman W."/>
            <person name="Butler J."/>
            <person name="Chin C."/>
            <person name="Gnerre S."/>
            <person name="Grabherr M."/>
            <person name="Kleber M."/>
            <person name="Mauceli E."/>
            <person name="MacCallum I."/>
        </authorList>
    </citation>
    <scope>NUCLEOTIDE SEQUENCE [LARGE SCALE GENOMIC DNA]</scope>
    <source>
        <strain evidence="9">Tucson 14030-0811.24</strain>
    </source>
</reference>
<evidence type="ECO:0000256" key="6">
    <source>
        <dbReference type="SAM" id="MobiDB-lite"/>
    </source>
</evidence>
<feature type="region of interest" description="Disordered" evidence="6">
    <location>
        <begin position="257"/>
        <end position="287"/>
    </location>
</feature>
<evidence type="ECO:0000259" key="7">
    <source>
        <dbReference type="PROSITE" id="PS50006"/>
    </source>
</evidence>
<organism evidence="8 9">
    <name type="scientific">Drosophila willistoni</name>
    <name type="common">Fruit fly</name>
    <dbReference type="NCBI Taxonomy" id="7260"/>
    <lineage>
        <taxon>Eukaryota</taxon>
        <taxon>Metazoa</taxon>
        <taxon>Ecdysozoa</taxon>
        <taxon>Arthropoda</taxon>
        <taxon>Hexapoda</taxon>
        <taxon>Insecta</taxon>
        <taxon>Pterygota</taxon>
        <taxon>Neoptera</taxon>
        <taxon>Endopterygota</taxon>
        <taxon>Diptera</taxon>
        <taxon>Brachycera</taxon>
        <taxon>Muscomorpha</taxon>
        <taxon>Ephydroidea</taxon>
        <taxon>Drosophilidae</taxon>
        <taxon>Drosophila</taxon>
        <taxon>Sophophora</taxon>
    </lineage>
</organism>
<keyword evidence="5" id="KW-0175">Coiled coil</keyword>
<dbReference type="Pfam" id="PF00498">
    <property type="entry name" value="FHA"/>
    <property type="match status" value="1"/>
</dbReference>
<feature type="region of interest" description="Disordered" evidence="6">
    <location>
        <begin position="518"/>
        <end position="982"/>
    </location>
</feature>